<evidence type="ECO:0000313" key="16">
    <source>
        <dbReference type="Proteomes" id="UP000472241"/>
    </source>
</evidence>
<dbReference type="Pfam" id="PF06294">
    <property type="entry name" value="CH_2"/>
    <property type="match status" value="1"/>
</dbReference>
<dbReference type="PROSITE" id="PS50021">
    <property type="entry name" value="CH"/>
    <property type="match status" value="1"/>
</dbReference>
<dbReference type="AlphaFoldDB" id="A0A667G2P6"/>
<reference evidence="15" key="1">
    <citation type="submission" date="2025-08" db="UniProtKB">
        <authorList>
            <consortium name="Ensembl"/>
        </authorList>
    </citation>
    <scope>IDENTIFICATION</scope>
</reference>
<evidence type="ECO:0000256" key="2">
    <source>
        <dbReference type="ARBA" id="ARBA00004430"/>
    </source>
</evidence>
<dbReference type="InterPro" id="IPR036872">
    <property type="entry name" value="CH_dom_sf"/>
</dbReference>
<evidence type="ECO:0000256" key="13">
    <source>
        <dbReference type="SAM" id="MobiDB-lite"/>
    </source>
</evidence>
<dbReference type="Gene3D" id="1.10.418.10">
    <property type="entry name" value="Calponin-like domain"/>
    <property type="match status" value="1"/>
</dbReference>
<keyword evidence="9" id="KW-0206">Cytoskeleton</keyword>
<reference evidence="15" key="2">
    <citation type="submission" date="2025-09" db="UniProtKB">
        <authorList>
            <consortium name="Ensembl"/>
        </authorList>
    </citation>
    <scope>IDENTIFICATION</scope>
</reference>
<comment type="subcellular location">
    <subcellularLocation>
        <location evidence="1">Apical cell membrane</location>
    </subcellularLocation>
    <subcellularLocation>
        <location evidence="2">Cytoplasm</location>
        <location evidence="2">Cytoskeleton</location>
        <location evidence="2">Cilium axoneme</location>
    </subcellularLocation>
</comment>
<keyword evidence="4" id="KW-0963">Cytoplasm</keyword>
<evidence type="ECO:0000256" key="6">
    <source>
        <dbReference type="ARBA" id="ARBA00022794"/>
    </source>
</evidence>
<dbReference type="SUPFAM" id="SSF47576">
    <property type="entry name" value="Calponin-homology domain, CH-domain"/>
    <property type="match status" value="1"/>
</dbReference>
<keyword evidence="3" id="KW-1003">Cell membrane</keyword>
<sequence length="388" mass="44011">MAGSVDEEALHQLYLWVDNIPLSRPKRNLSRDFSDGVLVAEVIKFYFPKMVEMHNYVPANSLQQKLNNWGHLNRKVLNKLNFSVPEDVMRKIAQCAPGVVELVLIPLRQRLEERQRRRKQGAGSLQVPPHSSFSHYLWELPRQREAPPWQEVWEKGVWQREPGLGDHGRDMGLLGDERILPHSKPWGFFQELAPQDGTGYMDVGKVAFTFLLSQEKLSSCPFFLWGKGGRGWGKQGRSQENRTPARLTPPLAWSQVCPRRPEGKVPRTPREEGSSGKKAGSSYLTGPGDLPTQGWQVRVVAGCSWESRKWGCRGQGVKAWPRGIGRMRMGPEVRASAKLLPTPGGAGCWRPDLRDIVRHCRATQASSSRSLKRSRSCWPLRRPCRSCR</sequence>
<evidence type="ECO:0000256" key="11">
    <source>
        <dbReference type="ARBA" id="ARBA00064577"/>
    </source>
</evidence>
<evidence type="ECO:0000256" key="4">
    <source>
        <dbReference type="ARBA" id="ARBA00022490"/>
    </source>
</evidence>
<evidence type="ECO:0000313" key="15">
    <source>
        <dbReference type="Ensembl" id="ENSLCNP00005001873.1"/>
    </source>
</evidence>
<evidence type="ECO:0000256" key="1">
    <source>
        <dbReference type="ARBA" id="ARBA00004221"/>
    </source>
</evidence>
<dbReference type="GO" id="GO:0051493">
    <property type="term" value="P:regulation of cytoskeleton organization"/>
    <property type="evidence" value="ECO:0007669"/>
    <property type="project" value="TreeGrafter"/>
</dbReference>
<keyword evidence="7" id="KW-0969">Cilium</keyword>
<dbReference type="InterPro" id="IPR001715">
    <property type="entry name" value="CH_dom"/>
</dbReference>
<dbReference type="InterPro" id="IPR052111">
    <property type="entry name" value="Spermatogenesis_Ciliary_MAP"/>
</dbReference>
<evidence type="ECO:0000256" key="8">
    <source>
        <dbReference type="ARBA" id="ARBA00023136"/>
    </source>
</evidence>
<protein>
    <recommendedName>
        <fullName evidence="12">Sperm flagellar protein 1</fullName>
    </recommendedName>
</protein>
<keyword evidence="6" id="KW-0970">Cilium biogenesis/degradation</keyword>
<evidence type="ECO:0000256" key="5">
    <source>
        <dbReference type="ARBA" id="ARBA00022701"/>
    </source>
</evidence>
<organism evidence="15 16">
    <name type="scientific">Lynx canadensis</name>
    <name type="common">Canada lynx</name>
    <name type="synonym">Felis canadensis</name>
    <dbReference type="NCBI Taxonomy" id="61383"/>
    <lineage>
        <taxon>Eukaryota</taxon>
        <taxon>Metazoa</taxon>
        <taxon>Chordata</taxon>
        <taxon>Craniata</taxon>
        <taxon>Vertebrata</taxon>
        <taxon>Euteleostomi</taxon>
        <taxon>Mammalia</taxon>
        <taxon>Eutheria</taxon>
        <taxon>Laurasiatheria</taxon>
        <taxon>Carnivora</taxon>
        <taxon>Feliformia</taxon>
        <taxon>Felidae</taxon>
        <taxon>Felinae</taxon>
        <taxon>Lynx</taxon>
    </lineage>
</organism>
<dbReference type="GO" id="GO:0005930">
    <property type="term" value="C:axoneme"/>
    <property type="evidence" value="ECO:0007669"/>
    <property type="project" value="UniProtKB-SubCell"/>
</dbReference>
<evidence type="ECO:0000256" key="3">
    <source>
        <dbReference type="ARBA" id="ARBA00022475"/>
    </source>
</evidence>
<dbReference type="Ensembl" id="ENSLCNT00005002154.1">
    <property type="protein sequence ID" value="ENSLCNP00005001873.1"/>
    <property type="gene ID" value="ENSLCNG00005001363.1"/>
</dbReference>
<dbReference type="GO" id="GO:0008017">
    <property type="term" value="F:microtubule binding"/>
    <property type="evidence" value="ECO:0007669"/>
    <property type="project" value="TreeGrafter"/>
</dbReference>
<comment type="subunit">
    <text evidence="11">Homodimer. Interacts with actin, TJP1, CGN and CDH1.</text>
</comment>
<dbReference type="PANTHER" id="PTHR12509">
    <property type="entry name" value="SPERMATOGENESIS-ASSOCIATED 4-RELATED"/>
    <property type="match status" value="1"/>
</dbReference>
<dbReference type="FunFam" id="1.10.418.10:FF:000060">
    <property type="entry name" value="Sperm flagellar protein 1"/>
    <property type="match status" value="1"/>
</dbReference>
<evidence type="ECO:0000256" key="12">
    <source>
        <dbReference type="ARBA" id="ARBA00072182"/>
    </source>
</evidence>
<accession>A0A667G2P6</accession>
<evidence type="ECO:0000256" key="10">
    <source>
        <dbReference type="ARBA" id="ARBA00023273"/>
    </source>
</evidence>
<dbReference type="InterPro" id="IPR010441">
    <property type="entry name" value="CH_2"/>
</dbReference>
<gene>
    <name evidence="15" type="primary">SPEF1</name>
</gene>
<feature type="domain" description="Calponin-homology (CH)" evidence="14">
    <location>
        <begin position="7"/>
        <end position="112"/>
    </location>
</feature>
<keyword evidence="8" id="KW-0472">Membrane</keyword>
<evidence type="ECO:0000256" key="9">
    <source>
        <dbReference type="ARBA" id="ARBA00023212"/>
    </source>
</evidence>
<keyword evidence="10" id="KW-0966">Cell projection</keyword>
<evidence type="ECO:0000256" key="7">
    <source>
        <dbReference type="ARBA" id="ARBA00023069"/>
    </source>
</evidence>
<dbReference type="GO" id="GO:0016324">
    <property type="term" value="C:apical plasma membrane"/>
    <property type="evidence" value="ECO:0007669"/>
    <property type="project" value="UniProtKB-SubCell"/>
</dbReference>
<keyword evidence="16" id="KW-1185">Reference proteome</keyword>
<proteinExistence type="predicted"/>
<feature type="compositionally biased region" description="Basic and acidic residues" evidence="13">
    <location>
        <begin position="259"/>
        <end position="275"/>
    </location>
</feature>
<dbReference type="Proteomes" id="UP000472241">
    <property type="component" value="Unplaced"/>
</dbReference>
<dbReference type="GO" id="GO:0030030">
    <property type="term" value="P:cell projection organization"/>
    <property type="evidence" value="ECO:0007669"/>
    <property type="project" value="UniProtKB-KW"/>
</dbReference>
<keyword evidence="5" id="KW-0493">Microtubule</keyword>
<feature type="region of interest" description="Disordered" evidence="13">
    <location>
        <begin position="231"/>
        <end position="290"/>
    </location>
</feature>
<dbReference type="PANTHER" id="PTHR12509:SF16">
    <property type="entry name" value="SPERM FLAGELLAR PROTEIN 1"/>
    <property type="match status" value="1"/>
</dbReference>
<dbReference type="GO" id="GO:0005874">
    <property type="term" value="C:microtubule"/>
    <property type="evidence" value="ECO:0007669"/>
    <property type="project" value="UniProtKB-KW"/>
</dbReference>
<name>A0A667G2P6_LYNCA</name>
<evidence type="ECO:0000259" key="14">
    <source>
        <dbReference type="PROSITE" id="PS50021"/>
    </source>
</evidence>